<sequence>MIRLTALGYLLFFVPDLVFALTGRANTLFDWGQGGCNGKAIVVMFAIVYIVWALFLFASAKAPLANRGFLDFNLTANSAHFAAMLAMAVAMRGEHRHLAGVVALGFLTTVPLAACWLPVRRSQRR</sequence>
<comment type="caution">
    <text evidence="2">The sequence shown here is derived from an EMBL/GenBank/DDBJ whole genome shotgun (WGS) entry which is preliminary data.</text>
</comment>
<protein>
    <submittedName>
        <fullName evidence="2">Uncharacterized protein</fullName>
    </submittedName>
</protein>
<evidence type="ECO:0000313" key="3">
    <source>
        <dbReference type="Proteomes" id="UP000092086"/>
    </source>
</evidence>
<proteinExistence type="predicted"/>
<feature type="transmembrane region" description="Helical" evidence="1">
    <location>
        <begin position="72"/>
        <end position="91"/>
    </location>
</feature>
<feature type="transmembrane region" description="Helical" evidence="1">
    <location>
        <begin position="40"/>
        <end position="60"/>
    </location>
</feature>
<dbReference type="Proteomes" id="UP000092086">
    <property type="component" value="Unassembled WGS sequence"/>
</dbReference>
<evidence type="ECO:0000256" key="1">
    <source>
        <dbReference type="SAM" id="Phobius"/>
    </source>
</evidence>
<keyword evidence="1" id="KW-0472">Membrane</keyword>
<dbReference type="RefSeq" id="WP_068211805.1">
    <property type="nucleotide sequence ID" value="NZ_LZIT01000211.1"/>
</dbReference>
<dbReference type="EMBL" id="LZIT01000211">
    <property type="protein sequence ID" value="OBG34521.1"/>
    <property type="molecule type" value="Genomic_DNA"/>
</dbReference>
<gene>
    <name evidence="2" type="ORF">A5672_22390</name>
</gene>
<dbReference type="AlphaFoldDB" id="A0ABD6NXL4"/>
<accession>A0ABD6NXL4</accession>
<feature type="transmembrane region" description="Helical" evidence="1">
    <location>
        <begin position="97"/>
        <end position="119"/>
    </location>
</feature>
<reference evidence="2 3" key="1">
    <citation type="submission" date="2016-06" db="EMBL/GenBank/DDBJ databases">
        <authorList>
            <person name="Sutton G."/>
            <person name="Brinkac L."/>
            <person name="Sanka R."/>
            <person name="Adams M."/>
            <person name="Lau E."/>
            <person name="Sam S."/>
            <person name="Sreng N."/>
            <person name="Him V."/>
            <person name="Kerleguer A."/>
            <person name="Cheng S."/>
        </authorList>
    </citation>
    <scope>NUCLEOTIDE SEQUENCE [LARGE SCALE GENOMIC DNA]</scope>
    <source>
        <strain evidence="2 3">E2978</strain>
    </source>
</reference>
<keyword evidence="1" id="KW-1133">Transmembrane helix</keyword>
<organism evidence="2 3">
    <name type="scientific">Mycobacterium alsense</name>
    <dbReference type="NCBI Taxonomy" id="324058"/>
    <lineage>
        <taxon>Bacteria</taxon>
        <taxon>Bacillati</taxon>
        <taxon>Actinomycetota</taxon>
        <taxon>Actinomycetes</taxon>
        <taxon>Mycobacteriales</taxon>
        <taxon>Mycobacteriaceae</taxon>
        <taxon>Mycobacterium</taxon>
    </lineage>
</organism>
<keyword evidence="1" id="KW-0812">Transmembrane</keyword>
<evidence type="ECO:0000313" key="2">
    <source>
        <dbReference type="EMBL" id="OBG34521.1"/>
    </source>
</evidence>
<name>A0ABD6NXL4_9MYCO</name>